<protein>
    <submittedName>
        <fullName evidence="1">Uncharacterized protein</fullName>
    </submittedName>
</protein>
<dbReference type="Proteomes" id="UP000187203">
    <property type="component" value="Unassembled WGS sequence"/>
</dbReference>
<comment type="caution">
    <text evidence="1">The sequence shown here is derived from an EMBL/GenBank/DDBJ whole genome shotgun (WGS) entry which is preliminary data.</text>
</comment>
<evidence type="ECO:0000313" key="1">
    <source>
        <dbReference type="EMBL" id="OMO56538.1"/>
    </source>
</evidence>
<dbReference type="EMBL" id="AWUE01022729">
    <property type="protein sequence ID" value="OMO56538.1"/>
    <property type="molecule type" value="Genomic_DNA"/>
</dbReference>
<organism evidence="1 2">
    <name type="scientific">Corchorus olitorius</name>
    <dbReference type="NCBI Taxonomy" id="93759"/>
    <lineage>
        <taxon>Eukaryota</taxon>
        <taxon>Viridiplantae</taxon>
        <taxon>Streptophyta</taxon>
        <taxon>Embryophyta</taxon>
        <taxon>Tracheophyta</taxon>
        <taxon>Spermatophyta</taxon>
        <taxon>Magnoliopsida</taxon>
        <taxon>eudicotyledons</taxon>
        <taxon>Gunneridae</taxon>
        <taxon>Pentapetalae</taxon>
        <taxon>rosids</taxon>
        <taxon>malvids</taxon>
        <taxon>Malvales</taxon>
        <taxon>Malvaceae</taxon>
        <taxon>Grewioideae</taxon>
        <taxon>Apeibeae</taxon>
        <taxon>Corchorus</taxon>
    </lineage>
</organism>
<accession>A0A1R3GEM4</accession>
<evidence type="ECO:0000313" key="2">
    <source>
        <dbReference type="Proteomes" id="UP000187203"/>
    </source>
</evidence>
<dbReference type="OrthoDB" id="10441464at2759"/>
<gene>
    <name evidence="1" type="ORF">COLO4_35619</name>
</gene>
<reference evidence="2" key="1">
    <citation type="submission" date="2013-09" db="EMBL/GenBank/DDBJ databases">
        <title>Corchorus olitorius genome sequencing.</title>
        <authorList>
            <person name="Alam M."/>
            <person name="Haque M.S."/>
            <person name="Islam M.S."/>
            <person name="Emdad E.M."/>
            <person name="Islam M.M."/>
            <person name="Ahmed B."/>
            <person name="Halim A."/>
            <person name="Hossen Q.M.M."/>
            <person name="Hossain M.Z."/>
            <person name="Ahmed R."/>
            <person name="Khan M.M."/>
            <person name="Islam R."/>
            <person name="Rashid M.M."/>
            <person name="Khan S.A."/>
            <person name="Rahman M.S."/>
            <person name="Alam M."/>
            <person name="Yahiya A.S."/>
            <person name="Khan M.S."/>
            <person name="Azam M.S."/>
            <person name="Haque T."/>
            <person name="Lashkar M.Z.H."/>
            <person name="Akhand A.I."/>
            <person name="Morshed G."/>
            <person name="Roy S."/>
            <person name="Uddin K.S."/>
            <person name="Rabeya T."/>
            <person name="Hossain A.S."/>
            <person name="Chowdhury A."/>
            <person name="Snigdha A.R."/>
            <person name="Mortoza M.S."/>
            <person name="Matin S.A."/>
            <person name="Hoque S.M.E."/>
            <person name="Islam M.K."/>
            <person name="Roy D.K."/>
            <person name="Haider R."/>
            <person name="Moosa M.M."/>
            <person name="Elias S.M."/>
            <person name="Hasan A.M."/>
            <person name="Jahan S."/>
            <person name="Shafiuddin M."/>
            <person name="Mahmood N."/>
            <person name="Shommy N.S."/>
        </authorList>
    </citation>
    <scope>NUCLEOTIDE SEQUENCE [LARGE SCALE GENOMIC DNA]</scope>
    <source>
        <strain evidence="2">cv. O-4</strain>
    </source>
</reference>
<proteinExistence type="predicted"/>
<dbReference type="AlphaFoldDB" id="A0A1R3GEM4"/>
<keyword evidence="2" id="KW-1185">Reference proteome</keyword>
<sequence>MAKGGVCKYAITANPNTWNMGKTHKKTRCILPAGILFGKREVVTTRRIAGGFGESKAQTEYRSCTTTKQIRGDKIPF</sequence>
<name>A0A1R3GEM4_9ROSI</name>